<accession>A1VWR0</accession>
<reference evidence="3" key="1">
    <citation type="journal article" date="2009" name="Environ. Microbiol.">
        <title>The genome of Polaromonas naphthalenivorans strain CJ2, isolated from coal tar-contaminated sediment, reveals physiological and metabolic versatility and evolution through extensive horizontal gene transfer.</title>
        <authorList>
            <person name="Yagi J.M."/>
            <person name="Sims D."/>
            <person name="Brettin T."/>
            <person name="Bruce D."/>
            <person name="Madsen E.L."/>
        </authorList>
    </citation>
    <scope>NUCLEOTIDE SEQUENCE [LARGE SCALE GENOMIC DNA]</scope>
    <source>
        <strain evidence="3">CJ2</strain>
        <plasmid evidence="3">Plasmid pPNAP04</plasmid>
    </source>
</reference>
<geneLocation type="plasmid" evidence="2 3">
    <name>pPNAP04</name>
</geneLocation>
<dbReference type="HOGENOM" id="CLU_139008_1_0_4"/>
<dbReference type="EMBL" id="CP000533">
    <property type="protein sequence ID" value="ABM40088.1"/>
    <property type="molecule type" value="Genomic_DNA"/>
</dbReference>
<evidence type="ECO:0000313" key="3">
    <source>
        <dbReference type="Proteomes" id="UP000000644"/>
    </source>
</evidence>
<protein>
    <recommendedName>
        <fullName evidence="4">Lipoprotein</fullName>
    </recommendedName>
</protein>
<dbReference type="KEGG" id="pna:Pnap_4672"/>
<organism evidence="2 3">
    <name type="scientific">Polaromonas naphthalenivorans (strain CJ2)</name>
    <dbReference type="NCBI Taxonomy" id="365044"/>
    <lineage>
        <taxon>Bacteria</taxon>
        <taxon>Pseudomonadati</taxon>
        <taxon>Pseudomonadota</taxon>
        <taxon>Betaproteobacteria</taxon>
        <taxon>Burkholderiales</taxon>
        <taxon>Comamonadaceae</taxon>
        <taxon>Polaromonas</taxon>
    </lineage>
</organism>
<dbReference type="InterPro" id="IPR014508">
    <property type="entry name" value="UCP020555_TPR-like"/>
</dbReference>
<keyword evidence="1" id="KW-0732">Signal</keyword>
<dbReference type="RefSeq" id="WP_011798459.1">
    <property type="nucleotide sequence ID" value="NC_008760.1"/>
</dbReference>
<proteinExistence type="predicted"/>
<dbReference type="AlphaFoldDB" id="A1VWR0"/>
<gene>
    <name evidence="2" type="ordered locus">Pnap_4672</name>
</gene>
<name>A1VWR0_POLNA</name>
<sequence>MRYLSILPIAALLAGCAAPSLYQWGGYDQALYAGYKDPAKMETLRVQLEKHIATMETSKQKVAPGLYAELGTLYLQSGASDKAIALYSQERAAWPESKGLMTAMIQNLERRQQAKVEAAK</sequence>
<evidence type="ECO:0000313" key="2">
    <source>
        <dbReference type="EMBL" id="ABM40088.1"/>
    </source>
</evidence>
<dbReference type="Pfam" id="PF16068">
    <property type="entry name" value="DUF4810"/>
    <property type="match status" value="1"/>
</dbReference>
<dbReference type="PROSITE" id="PS51257">
    <property type="entry name" value="PROKAR_LIPOPROTEIN"/>
    <property type="match status" value="1"/>
</dbReference>
<keyword evidence="3" id="KW-1185">Reference proteome</keyword>
<evidence type="ECO:0000256" key="1">
    <source>
        <dbReference type="SAM" id="SignalP"/>
    </source>
</evidence>
<dbReference type="PIRSF" id="PIRSF020555">
    <property type="entry name" value="UCP020555"/>
    <property type="match status" value="1"/>
</dbReference>
<keyword evidence="2" id="KW-0614">Plasmid</keyword>
<evidence type="ECO:0008006" key="4">
    <source>
        <dbReference type="Google" id="ProtNLM"/>
    </source>
</evidence>
<feature type="signal peptide" evidence="1">
    <location>
        <begin position="1"/>
        <end position="22"/>
    </location>
</feature>
<dbReference type="Proteomes" id="UP000000644">
    <property type="component" value="Plasmid pPNAP04"/>
</dbReference>
<dbReference type="OrthoDB" id="9800218at2"/>
<feature type="chain" id="PRO_5005658995" description="Lipoprotein" evidence="1">
    <location>
        <begin position="23"/>
        <end position="120"/>
    </location>
</feature>